<organism evidence="4">
    <name type="scientific">marine sediment metagenome</name>
    <dbReference type="NCBI Taxonomy" id="412755"/>
    <lineage>
        <taxon>unclassified sequences</taxon>
        <taxon>metagenomes</taxon>
        <taxon>ecological metagenomes</taxon>
    </lineage>
</organism>
<dbReference type="Gene3D" id="3.40.50.720">
    <property type="entry name" value="NAD(P)-binding Rossmann-like Domain"/>
    <property type="match status" value="1"/>
</dbReference>
<comment type="similarity">
    <text evidence="1">Belongs to the short-chain dehydrogenases/reductases (SDR) family.</text>
</comment>
<keyword evidence="2" id="KW-0560">Oxidoreductase</keyword>
<dbReference type="InterPro" id="IPR002347">
    <property type="entry name" value="SDR_fam"/>
</dbReference>
<dbReference type="PROSITE" id="PS00061">
    <property type="entry name" value="ADH_SHORT"/>
    <property type="match status" value="1"/>
</dbReference>
<dbReference type="NCBIfam" id="NF005559">
    <property type="entry name" value="PRK07231.1"/>
    <property type="match status" value="1"/>
</dbReference>
<dbReference type="SUPFAM" id="SSF51735">
    <property type="entry name" value="NAD(P)-binding Rossmann-fold domains"/>
    <property type="match status" value="1"/>
</dbReference>
<proteinExistence type="inferred from homology"/>
<dbReference type="GO" id="GO:0016491">
    <property type="term" value="F:oxidoreductase activity"/>
    <property type="evidence" value="ECO:0007669"/>
    <property type="project" value="UniProtKB-KW"/>
</dbReference>
<evidence type="ECO:0000259" key="3">
    <source>
        <dbReference type="SMART" id="SM00822"/>
    </source>
</evidence>
<dbReference type="InterPro" id="IPR036291">
    <property type="entry name" value="NAD(P)-bd_dom_sf"/>
</dbReference>
<dbReference type="NCBIfam" id="NF004818">
    <property type="entry name" value="PRK06172.1"/>
    <property type="match status" value="1"/>
</dbReference>
<sequence>MKGLEGKVALVTGGGSGIGRATALAFAREGAKVVIAGRGAERGNETVQLIKQAGGEAVFVKTDVSKAAEAEALVNRVVETYGRLDYAFNNSGVGASGARLARETEETWNHTINTNLKGVWLCMKYEILQMLKQGGGAIVNCSSTFGVGGGYRIAAYSASKHGVVGLTKSAAMDYAKDNIRVNAVCPGWIRTDMLRQLLKDRLDIAEGHVPEVPLGRMGAPEEVAEAVVWLCTESASFITGNAMVIGGGTGLSAL</sequence>
<gene>
    <name evidence="4" type="ORF">S06H3_06444</name>
</gene>
<dbReference type="SMART" id="SM00822">
    <property type="entry name" value="PKS_KR"/>
    <property type="match status" value="1"/>
</dbReference>
<dbReference type="AlphaFoldDB" id="X1KGU6"/>
<comment type="caution">
    <text evidence="4">The sequence shown here is derived from an EMBL/GenBank/DDBJ whole genome shotgun (WGS) entry which is preliminary data.</text>
</comment>
<dbReference type="EMBL" id="BARV01002506">
    <property type="protein sequence ID" value="GAH92845.1"/>
    <property type="molecule type" value="Genomic_DNA"/>
</dbReference>
<feature type="domain" description="Ketoreductase" evidence="3">
    <location>
        <begin position="7"/>
        <end position="178"/>
    </location>
</feature>
<dbReference type="Pfam" id="PF13561">
    <property type="entry name" value="adh_short_C2"/>
    <property type="match status" value="1"/>
</dbReference>
<dbReference type="CDD" id="cd05233">
    <property type="entry name" value="SDR_c"/>
    <property type="match status" value="1"/>
</dbReference>
<accession>X1KGU6</accession>
<dbReference type="FunFam" id="3.40.50.720:FF:000084">
    <property type="entry name" value="Short-chain dehydrogenase reductase"/>
    <property type="match status" value="1"/>
</dbReference>
<protein>
    <recommendedName>
        <fullName evidence="3">Ketoreductase domain-containing protein</fullName>
    </recommendedName>
</protein>
<evidence type="ECO:0000313" key="4">
    <source>
        <dbReference type="EMBL" id="GAH92845.1"/>
    </source>
</evidence>
<dbReference type="InterPro" id="IPR020904">
    <property type="entry name" value="Sc_DH/Rdtase_CS"/>
</dbReference>
<name>X1KGU6_9ZZZZ</name>
<dbReference type="PANTHER" id="PTHR24321">
    <property type="entry name" value="DEHYDROGENASES, SHORT CHAIN"/>
    <property type="match status" value="1"/>
</dbReference>
<evidence type="ECO:0000256" key="2">
    <source>
        <dbReference type="ARBA" id="ARBA00023002"/>
    </source>
</evidence>
<evidence type="ECO:0000256" key="1">
    <source>
        <dbReference type="ARBA" id="ARBA00006484"/>
    </source>
</evidence>
<dbReference type="PRINTS" id="PR00080">
    <property type="entry name" value="SDRFAMILY"/>
</dbReference>
<dbReference type="PRINTS" id="PR00081">
    <property type="entry name" value="GDHRDH"/>
</dbReference>
<dbReference type="InterPro" id="IPR057326">
    <property type="entry name" value="KR_dom"/>
</dbReference>
<reference evidence="4" key="1">
    <citation type="journal article" date="2014" name="Front. Microbiol.">
        <title>High frequency of phylogenetically diverse reductive dehalogenase-homologous genes in deep subseafloor sedimentary metagenomes.</title>
        <authorList>
            <person name="Kawai M."/>
            <person name="Futagami T."/>
            <person name="Toyoda A."/>
            <person name="Takaki Y."/>
            <person name="Nishi S."/>
            <person name="Hori S."/>
            <person name="Arai W."/>
            <person name="Tsubouchi T."/>
            <person name="Morono Y."/>
            <person name="Uchiyama I."/>
            <person name="Ito T."/>
            <person name="Fujiyama A."/>
            <person name="Inagaki F."/>
            <person name="Takami H."/>
        </authorList>
    </citation>
    <scope>NUCLEOTIDE SEQUENCE</scope>
    <source>
        <strain evidence="4">Expedition CK06-06</strain>
    </source>
</reference>
<dbReference type="PANTHER" id="PTHR24321:SF11">
    <property type="entry name" value="BLR0893 PROTEIN"/>
    <property type="match status" value="1"/>
</dbReference>